<name>A0A8T0C1M2_9GAMM</name>
<dbReference type="CDD" id="cd02440">
    <property type="entry name" value="AdoMet_MTases"/>
    <property type="match status" value="1"/>
</dbReference>
<dbReference type="Gene3D" id="3.40.50.150">
    <property type="entry name" value="Vaccinia Virus protein VP39"/>
    <property type="match status" value="1"/>
</dbReference>
<dbReference type="RefSeq" id="WP_010380871.1">
    <property type="nucleotide sequence ID" value="NZ_AHCD03000044.1"/>
</dbReference>
<evidence type="ECO:0000313" key="1">
    <source>
        <dbReference type="EMBL" id="KAF7781825.1"/>
    </source>
</evidence>
<dbReference type="Proteomes" id="UP000016480">
    <property type="component" value="Unassembled WGS sequence"/>
</dbReference>
<dbReference type="PANTHER" id="PTHR43861:SF1">
    <property type="entry name" value="TRANS-ACONITATE 2-METHYLTRANSFERASE"/>
    <property type="match status" value="1"/>
</dbReference>
<accession>A0A8T0C1M2</accession>
<evidence type="ECO:0000313" key="2">
    <source>
        <dbReference type="Proteomes" id="UP000016480"/>
    </source>
</evidence>
<evidence type="ECO:0008006" key="3">
    <source>
        <dbReference type="Google" id="ProtNLM"/>
    </source>
</evidence>
<dbReference type="EMBL" id="AHCD03000044">
    <property type="protein sequence ID" value="KAF7781825.1"/>
    <property type="molecule type" value="Genomic_DNA"/>
</dbReference>
<dbReference type="SUPFAM" id="SSF53335">
    <property type="entry name" value="S-adenosyl-L-methionine-dependent methyltransferases"/>
    <property type="match status" value="1"/>
</dbReference>
<dbReference type="InterPro" id="IPR029063">
    <property type="entry name" value="SAM-dependent_MTases_sf"/>
</dbReference>
<organism evidence="1 2">
    <name type="scientific">Pseudoalteromonas rubra</name>
    <dbReference type="NCBI Taxonomy" id="43658"/>
    <lineage>
        <taxon>Bacteria</taxon>
        <taxon>Pseudomonadati</taxon>
        <taxon>Pseudomonadota</taxon>
        <taxon>Gammaproteobacteria</taxon>
        <taxon>Alteromonadales</taxon>
        <taxon>Pseudoalteromonadaceae</taxon>
        <taxon>Pseudoalteromonas</taxon>
    </lineage>
</organism>
<dbReference type="AlphaFoldDB" id="A0A8T0C1M2"/>
<dbReference type="Pfam" id="PF13489">
    <property type="entry name" value="Methyltransf_23"/>
    <property type="match status" value="1"/>
</dbReference>
<dbReference type="GeneID" id="61360687"/>
<sequence>MSDSTLEYYSRNAVSFAEATFAVDMQPLYDVFLPAISKGGKILDAGCGSGRDALAFKNLGYRVEAFDACAELANIASFHLEQPVGCFSFDELRDINTYDAIWCCASLLHVPMAELPAVFQRLQNALKPEGIIYISFKYGEGERTTDGRAFTDLTEQSLSALLAQNTGLKACKTWQTGDQRPGREHKRWLNALLERVGAGSG</sequence>
<gene>
    <name evidence="1" type="ORF">PRUB_b1164</name>
</gene>
<proteinExistence type="predicted"/>
<comment type="caution">
    <text evidence="1">The sequence shown here is derived from an EMBL/GenBank/DDBJ whole genome shotgun (WGS) entry which is preliminary data.</text>
</comment>
<dbReference type="PANTHER" id="PTHR43861">
    <property type="entry name" value="TRANS-ACONITATE 2-METHYLTRANSFERASE-RELATED"/>
    <property type="match status" value="1"/>
</dbReference>
<protein>
    <recommendedName>
        <fullName evidence="3">Tellurite resistance protein</fullName>
    </recommendedName>
</protein>
<reference evidence="1 2" key="1">
    <citation type="journal article" date="2012" name="J. Bacteriol.">
        <title>Genome sequence of the cycloprodigiosin-producing bacterial strain Pseudoalteromonas rubra ATCC 29570(T).</title>
        <authorList>
            <person name="Xie B.B."/>
            <person name="Shu Y.L."/>
            <person name="Qin Q.L."/>
            <person name="Rong J.C."/>
            <person name="Zhang X.Y."/>
            <person name="Chen X.L."/>
            <person name="Zhou B.C."/>
            <person name="Zhang Y.Z."/>
        </authorList>
    </citation>
    <scope>NUCLEOTIDE SEQUENCE [LARGE SCALE GENOMIC DNA]</scope>
    <source>
        <strain evidence="1 2">DSM 6842</strain>
    </source>
</reference>